<name>A0A168AEF9_9HYPO</name>
<dbReference type="InterPro" id="IPR036291">
    <property type="entry name" value="NAD(P)-bd_dom_sf"/>
</dbReference>
<comment type="caution">
    <text evidence="4">The sequence shown here is derived from an EMBL/GenBank/DDBJ whole genome shotgun (WGS) entry which is preliminary data.</text>
</comment>
<dbReference type="PANTHER" id="PTHR42760">
    <property type="entry name" value="SHORT-CHAIN DEHYDROGENASES/REDUCTASES FAMILY MEMBER"/>
    <property type="match status" value="1"/>
</dbReference>
<dbReference type="EMBL" id="AZHD01000001">
    <property type="protein sequence ID" value="OAA68637.1"/>
    <property type="molecule type" value="Genomic_DNA"/>
</dbReference>
<evidence type="ECO:0000256" key="2">
    <source>
        <dbReference type="ARBA" id="ARBA00022857"/>
    </source>
</evidence>
<protein>
    <submittedName>
        <fullName evidence="4">NAD(P)-binding domain protein</fullName>
    </submittedName>
</protein>
<sequence>MEHASPECPSRPSRTLSGKVALVTGAGAQGDGIGNGRAIAILLAEDGASVVCVDRVLALAQRTVAMIEDGGGGGPTKGDRVPGKAIAVEADVTSEPDCQRIVDTALSTFGRVDILCNNVGIMGATGPATELDTAQWAQGLEVNVTSMMLMARCAIPAMLKNDTAAVEAGHPSGSIRGSIVNLGSVAGLQGGTPHLLYPTAKGAVVNMTRAMAAHHGRDGIRVNCVCPGERFPHPTSSLLLAPLSLTTPGSPGSTGMLYTPMMYHSGMSAEMRERRRNRSLLRTEGNAWDCASAVRFLAGDEARWITGTVLTVDAGATAAGFV</sequence>
<evidence type="ECO:0000256" key="1">
    <source>
        <dbReference type="ARBA" id="ARBA00006484"/>
    </source>
</evidence>
<dbReference type="PRINTS" id="PR00081">
    <property type="entry name" value="GDHRDH"/>
</dbReference>
<reference evidence="4 5" key="1">
    <citation type="journal article" date="2016" name="Genome Biol. Evol.">
        <title>Divergent and convergent evolution of fungal pathogenicity.</title>
        <authorList>
            <person name="Shang Y."/>
            <person name="Xiao G."/>
            <person name="Zheng P."/>
            <person name="Cen K."/>
            <person name="Zhan S."/>
            <person name="Wang C."/>
        </authorList>
    </citation>
    <scope>NUCLEOTIDE SEQUENCE [LARGE SCALE GENOMIC DNA]</scope>
    <source>
        <strain evidence="4 5">RCEF 264</strain>
    </source>
</reference>
<dbReference type="InterPro" id="IPR020904">
    <property type="entry name" value="Sc_DH/Rdtase_CS"/>
</dbReference>
<dbReference type="PROSITE" id="PS00061">
    <property type="entry name" value="ADH_SHORT"/>
    <property type="match status" value="1"/>
</dbReference>
<dbReference type="PRINTS" id="PR00080">
    <property type="entry name" value="SDRFAMILY"/>
</dbReference>
<comment type="similarity">
    <text evidence="1 3">Belongs to the short-chain dehydrogenases/reductases (SDR) family.</text>
</comment>
<organism evidence="4 5">
    <name type="scientific">Niveomyces insectorum RCEF 264</name>
    <dbReference type="NCBI Taxonomy" id="1081102"/>
    <lineage>
        <taxon>Eukaryota</taxon>
        <taxon>Fungi</taxon>
        <taxon>Dikarya</taxon>
        <taxon>Ascomycota</taxon>
        <taxon>Pezizomycotina</taxon>
        <taxon>Sordariomycetes</taxon>
        <taxon>Hypocreomycetidae</taxon>
        <taxon>Hypocreales</taxon>
        <taxon>Cordycipitaceae</taxon>
        <taxon>Niveomyces</taxon>
    </lineage>
</organism>
<keyword evidence="2" id="KW-0521">NADP</keyword>
<dbReference type="Gene3D" id="3.40.50.720">
    <property type="entry name" value="NAD(P)-binding Rossmann-like Domain"/>
    <property type="match status" value="1"/>
</dbReference>
<dbReference type="InterPro" id="IPR002347">
    <property type="entry name" value="SDR_fam"/>
</dbReference>
<evidence type="ECO:0000313" key="4">
    <source>
        <dbReference type="EMBL" id="OAA68637.1"/>
    </source>
</evidence>
<dbReference type="GO" id="GO:0006633">
    <property type="term" value="P:fatty acid biosynthetic process"/>
    <property type="evidence" value="ECO:0007669"/>
    <property type="project" value="TreeGrafter"/>
</dbReference>
<dbReference type="AlphaFoldDB" id="A0A168AEF9"/>
<dbReference type="GO" id="GO:0016616">
    <property type="term" value="F:oxidoreductase activity, acting on the CH-OH group of donors, NAD or NADP as acceptor"/>
    <property type="evidence" value="ECO:0007669"/>
    <property type="project" value="TreeGrafter"/>
</dbReference>
<evidence type="ECO:0000256" key="3">
    <source>
        <dbReference type="RuleBase" id="RU000363"/>
    </source>
</evidence>
<gene>
    <name evidence="4" type="ORF">SPI_00832</name>
</gene>
<dbReference type="PANTHER" id="PTHR42760:SF122">
    <property type="entry name" value="NAD(P)-BINDING PROTEIN"/>
    <property type="match status" value="1"/>
</dbReference>
<keyword evidence="5" id="KW-1185">Reference proteome</keyword>
<dbReference type="STRING" id="1081102.A0A168AEF9"/>
<proteinExistence type="inferred from homology"/>
<dbReference type="FunFam" id="3.40.50.720:FF:000084">
    <property type="entry name" value="Short-chain dehydrogenase reductase"/>
    <property type="match status" value="1"/>
</dbReference>
<dbReference type="Pfam" id="PF00106">
    <property type="entry name" value="adh_short"/>
    <property type="match status" value="1"/>
</dbReference>
<dbReference type="OrthoDB" id="1393670at2759"/>
<evidence type="ECO:0000313" key="5">
    <source>
        <dbReference type="Proteomes" id="UP000076874"/>
    </source>
</evidence>
<accession>A0A168AEF9</accession>
<dbReference type="GO" id="GO:0048038">
    <property type="term" value="F:quinone binding"/>
    <property type="evidence" value="ECO:0007669"/>
    <property type="project" value="TreeGrafter"/>
</dbReference>
<dbReference type="Proteomes" id="UP000076874">
    <property type="component" value="Unassembled WGS sequence"/>
</dbReference>
<dbReference type="Pfam" id="PF13561">
    <property type="entry name" value="adh_short_C2"/>
    <property type="match status" value="1"/>
</dbReference>
<dbReference type="SUPFAM" id="SSF51735">
    <property type="entry name" value="NAD(P)-binding Rossmann-fold domains"/>
    <property type="match status" value="1"/>
</dbReference>
<dbReference type="CDD" id="cd05233">
    <property type="entry name" value="SDR_c"/>
    <property type="match status" value="1"/>
</dbReference>